<dbReference type="Pfam" id="PF13966">
    <property type="entry name" value="zf-RVT"/>
    <property type="match status" value="1"/>
</dbReference>
<proteinExistence type="predicted"/>
<feature type="domain" description="Reverse transcriptase zinc-binding" evidence="1">
    <location>
        <begin position="271"/>
        <end position="336"/>
    </location>
</feature>
<evidence type="ECO:0000313" key="3">
    <source>
        <dbReference type="Proteomes" id="UP001632038"/>
    </source>
</evidence>
<reference evidence="3" key="1">
    <citation type="journal article" date="2024" name="IScience">
        <title>Strigolactones Initiate the Formation of Haustorium-like Structures in Castilleja.</title>
        <authorList>
            <person name="Buerger M."/>
            <person name="Peterson D."/>
            <person name="Chory J."/>
        </authorList>
    </citation>
    <scope>NUCLEOTIDE SEQUENCE [LARGE SCALE GENOMIC DNA]</scope>
</reference>
<dbReference type="EMBL" id="JAVIJP010000033">
    <property type="protein sequence ID" value="KAL3629954.1"/>
    <property type="molecule type" value="Genomic_DNA"/>
</dbReference>
<name>A0ABD3CK75_9LAMI</name>
<evidence type="ECO:0000259" key="1">
    <source>
        <dbReference type="Pfam" id="PF13966"/>
    </source>
</evidence>
<comment type="caution">
    <text evidence="2">The sequence shown here is derived from an EMBL/GenBank/DDBJ whole genome shotgun (WGS) entry which is preliminary data.</text>
</comment>
<accession>A0ABD3CK75</accession>
<dbReference type="AlphaFoldDB" id="A0ABD3CK75"/>
<dbReference type="InterPro" id="IPR026960">
    <property type="entry name" value="RVT-Znf"/>
</dbReference>
<sequence length="338" mass="38889">MSKRISNISKGQIISILQCKEAHTPFIYLGAPIFKGRSKLAYFEPIYQKIKQKLEGWKCKYLSFAGKVSLIRSVLCSIPVHTMSAIAVNSGTLRYIEAIFRKFLWQQKNQDRYHWVSWDKICSPTECGGLGIRILTDTMFGLHGKLAWNIIQNKSLWSQWMNKKYCRGGQLTCTNLDSKMWRILFPHVERIQEQAVWMIGRGQISFWTANWSGEIIDPYNNPQLKVCDAIQDLDKISSCLAADQLNRAKMIVLDVQQDDILLCTPSDTGKFSVQKYIQENVTKRSNPYWAKLIWHKTIPARLGAFMWKLLNRAVALDERIRQKGVNGPFNCNCCKAGI</sequence>
<gene>
    <name evidence="2" type="ORF">CASFOL_026266</name>
</gene>
<evidence type="ECO:0000313" key="2">
    <source>
        <dbReference type="EMBL" id="KAL3629954.1"/>
    </source>
</evidence>
<keyword evidence="3" id="KW-1185">Reference proteome</keyword>
<organism evidence="2 3">
    <name type="scientific">Castilleja foliolosa</name>
    <dbReference type="NCBI Taxonomy" id="1961234"/>
    <lineage>
        <taxon>Eukaryota</taxon>
        <taxon>Viridiplantae</taxon>
        <taxon>Streptophyta</taxon>
        <taxon>Embryophyta</taxon>
        <taxon>Tracheophyta</taxon>
        <taxon>Spermatophyta</taxon>
        <taxon>Magnoliopsida</taxon>
        <taxon>eudicotyledons</taxon>
        <taxon>Gunneridae</taxon>
        <taxon>Pentapetalae</taxon>
        <taxon>asterids</taxon>
        <taxon>lamiids</taxon>
        <taxon>Lamiales</taxon>
        <taxon>Orobanchaceae</taxon>
        <taxon>Pedicularideae</taxon>
        <taxon>Castillejinae</taxon>
        <taxon>Castilleja</taxon>
    </lineage>
</organism>
<dbReference type="Proteomes" id="UP001632038">
    <property type="component" value="Unassembled WGS sequence"/>
</dbReference>
<protein>
    <recommendedName>
        <fullName evidence="1">Reverse transcriptase zinc-binding domain-containing protein</fullName>
    </recommendedName>
</protein>
<dbReference type="PANTHER" id="PTHR33116:SF80">
    <property type="entry name" value="REVERSE TRANSCRIPTASE ZINC-BINDING DOMAIN-CONTAINING PROTEIN"/>
    <property type="match status" value="1"/>
</dbReference>
<dbReference type="PANTHER" id="PTHR33116">
    <property type="entry name" value="REVERSE TRANSCRIPTASE ZINC-BINDING DOMAIN-CONTAINING PROTEIN-RELATED-RELATED"/>
    <property type="match status" value="1"/>
</dbReference>